<evidence type="ECO:0000256" key="2">
    <source>
        <dbReference type="ARBA" id="ARBA00023242"/>
    </source>
</evidence>
<dbReference type="GO" id="GO:0008270">
    <property type="term" value="F:zinc ion binding"/>
    <property type="evidence" value="ECO:0007669"/>
    <property type="project" value="InterPro"/>
</dbReference>
<dbReference type="Pfam" id="PF00172">
    <property type="entry name" value="Zn_clus"/>
    <property type="match status" value="1"/>
</dbReference>
<dbReference type="CDD" id="cd00067">
    <property type="entry name" value="GAL4"/>
    <property type="match status" value="1"/>
</dbReference>
<dbReference type="CDD" id="cd12148">
    <property type="entry name" value="fungal_TF_MHR"/>
    <property type="match status" value="1"/>
</dbReference>
<accession>A0A6A6ASY6</accession>
<protein>
    <recommendedName>
        <fullName evidence="4">Zn(2)-C6 fungal-type domain-containing protein</fullName>
    </recommendedName>
</protein>
<evidence type="ECO:0000256" key="3">
    <source>
        <dbReference type="SAM" id="MobiDB-lite"/>
    </source>
</evidence>
<dbReference type="GO" id="GO:0000981">
    <property type="term" value="F:DNA-binding transcription factor activity, RNA polymerase II-specific"/>
    <property type="evidence" value="ECO:0007669"/>
    <property type="project" value="InterPro"/>
</dbReference>
<dbReference type="SMART" id="SM00066">
    <property type="entry name" value="GAL4"/>
    <property type="match status" value="1"/>
</dbReference>
<dbReference type="Proteomes" id="UP000799771">
    <property type="component" value="Unassembled WGS sequence"/>
</dbReference>
<sequence>MLRRNGKPRSCEPCRISKIRCDHTTPTCTKCQNRGITDQCFYHDAPMTKPVGTPRKKPEPRRRRAEARFGEVQAPRNHGVLSSLALSPPTLRNDTGTVPVSNSWSTPSATTTTQAETDSEPVRSFYLGSTSYASVFTEERPLPDAVHEQPRERINITPSSSAQNMGTRHCQFGIGHSIVSQLAPFSFFEKSVHMYFSTRMASALVGPLILSALPQLRDDLELLKAAGSNPYPMYAEMIRNTIRPLRVPSTMLPSEFFTLFTGTNLRWESLGLVLAIAGYNAQFIPPNDSFFTLDDGTKIDRDVFIEDIIHTTNDCINLCQTHGAVNDIMVWLIYINAHVVNHGTWKRLSDTVSALYAAGMHCEGGYSATNSEPMFLRESRRRTYSAVYRSDKMMAVFFGRPPLMAWRYSDRKQILDVADDIIAADDPNIVKEALSKLDSAGWNTEGHMYSATLIRLRCQHAIFKERLLEQSLAGEKDSEVVRNLRIISAECTQFWETLPAHLRYEMYDEDGAWSGLGPATTLRLITVYLEYLHMHFQMQRLLHRQTQDALPALLEVSLKLLTTSLVITKPNNGIYEIRRHFPTVILFYCFPAAGMLALELRRCTIDGVPLPNTVSRADVIRKLSVLTSCLEGIVLPGDGNHKLCSELNKMLALVLDEVLNYQPPANSGQGNAGVMAGSAPGPGFFDLPMIEGMEPIPTEAEDFLNWLDNADWGNTVRLLGKPRYEE</sequence>
<dbReference type="Gene3D" id="4.10.240.10">
    <property type="entry name" value="Zn(2)-C6 fungal-type DNA-binding domain"/>
    <property type="match status" value="1"/>
</dbReference>
<feature type="compositionally biased region" description="Basic residues" evidence="3">
    <location>
        <begin position="54"/>
        <end position="65"/>
    </location>
</feature>
<evidence type="ECO:0000259" key="4">
    <source>
        <dbReference type="PROSITE" id="PS50048"/>
    </source>
</evidence>
<evidence type="ECO:0000313" key="6">
    <source>
        <dbReference type="Proteomes" id="UP000799771"/>
    </source>
</evidence>
<dbReference type="GO" id="GO:0005634">
    <property type="term" value="C:nucleus"/>
    <property type="evidence" value="ECO:0007669"/>
    <property type="project" value="UniProtKB-SubCell"/>
</dbReference>
<gene>
    <name evidence="5" type="ORF">P153DRAFT_331434</name>
</gene>
<dbReference type="PROSITE" id="PS00463">
    <property type="entry name" value="ZN2_CY6_FUNGAL_1"/>
    <property type="match status" value="1"/>
</dbReference>
<dbReference type="PANTHER" id="PTHR31001">
    <property type="entry name" value="UNCHARACTERIZED TRANSCRIPTIONAL REGULATORY PROTEIN"/>
    <property type="match status" value="1"/>
</dbReference>
<feature type="region of interest" description="Disordered" evidence="3">
    <location>
        <begin position="48"/>
        <end position="120"/>
    </location>
</feature>
<dbReference type="AlphaFoldDB" id="A0A6A6ASY6"/>
<evidence type="ECO:0000256" key="1">
    <source>
        <dbReference type="ARBA" id="ARBA00004123"/>
    </source>
</evidence>
<dbReference type="InterPro" id="IPR036864">
    <property type="entry name" value="Zn2-C6_fun-type_DNA-bd_sf"/>
</dbReference>
<dbReference type="OrthoDB" id="4898680at2759"/>
<evidence type="ECO:0000313" key="5">
    <source>
        <dbReference type="EMBL" id="KAF2134333.1"/>
    </source>
</evidence>
<dbReference type="InterPro" id="IPR001138">
    <property type="entry name" value="Zn2Cys6_DnaBD"/>
</dbReference>
<proteinExistence type="predicted"/>
<feature type="domain" description="Zn(2)-C6 fungal-type" evidence="4">
    <location>
        <begin position="10"/>
        <end position="42"/>
    </location>
</feature>
<comment type="subcellular location">
    <subcellularLocation>
        <location evidence="1">Nucleus</location>
    </subcellularLocation>
</comment>
<dbReference type="InterPro" id="IPR050613">
    <property type="entry name" value="Sec_Metabolite_Reg"/>
</dbReference>
<dbReference type="PROSITE" id="PS50048">
    <property type="entry name" value="ZN2_CY6_FUNGAL_2"/>
    <property type="match status" value="1"/>
</dbReference>
<dbReference type="SUPFAM" id="SSF57701">
    <property type="entry name" value="Zn2/Cys6 DNA-binding domain"/>
    <property type="match status" value="1"/>
</dbReference>
<dbReference type="GeneID" id="54405895"/>
<keyword evidence="2" id="KW-0539">Nucleus</keyword>
<dbReference type="EMBL" id="ML977498">
    <property type="protein sequence ID" value="KAF2134333.1"/>
    <property type="molecule type" value="Genomic_DNA"/>
</dbReference>
<name>A0A6A6ASY6_9PLEO</name>
<organism evidence="5 6">
    <name type="scientific">Dothidotthia symphoricarpi CBS 119687</name>
    <dbReference type="NCBI Taxonomy" id="1392245"/>
    <lineage>
        <taxon>Eukaryota</taxon>
        <taxon>Fungi</taxon>
        <taxon>Dikarya</taxon>
        <taxon>Ascomycota</taxon>
        <taxon>Pezizomycotina</taxon>
        <taxon>Dothideomycetes</taxon>
        <taxon>Pleosporomycetidae</taxon>
        <taxon>Pleosporales</taxon>
        <taxon>Dothidotthiaceae</taxon>
        <taxon>Dothidotthia</taxon>
    </lineage>
</organism>
<keyword evidence="6" id="KW-1185">Reference proteome</keyword>
<feature type="compositionally biased region" description="Low complexity" evidence="3">
    <location>
        <begin position="101"/>
        <end position="116"/>
    </location>
</feature>
<feature type="compositionally biased region" description="Polar residues" evidence="3">
    <location>
        <begin position="90"/>
        <end position="100"/>
    </location>
</feature>
<dbReference type="RefSeq" id="XP_033528720.1">
    <property type="nucleotide sequence ID" value="XM_033665463.1"/>
</dbReference>
<dbReference type="PANTHER" id="PTHR31001:SF40">
    <property type="entry name" value="ZN(II)2CYS6 TRANSCRIPTION FACTOR (EUROFUNG)"/>
    <property type="match status" value="1"/>
</dbReference>
<reference evidence="5" key="1">
    <citation type="journal article" date="2020" name="Stud. Mycol.">
        <title>101 Dothideomycetes genomes: a test case for predicting lifestyles and emergence of pathogens.</title>
        <authorList>
            <person name="Haridas S."/>
            <person name="Albert R."/>
            <person name="Binder M."/>
            <person name="Bloem J."/>
            <person name="Labutti K."/>
            <person name="Salamov A."/>
            <person name="Andreopoulos B."/>
            <person name="Baker S."/>
            <person name="Barry K."/>
            <person name="Bills G."/>
            <person name="Bluhm B."/>
            <person name="Cannon C."/>
            <person name="Castanera R."/>
            <person name="Culley D."/>
            <person name="Daum C."/>
            <person name="Ezra D."/>
            <person name="Gonzalez J."/>
            <person name="Henrissat B."/>
            <person name="Kuo A."/>
            <person name="Liang C."/>
            <person name="Lipzen A."/>
            <person name="Lutzoni F."/>
            <person name="Magnuson J."/>
            <person name="Mondo S."/>
            <person name="Nolan M."/>
            <person name="Ohm R."/>
            <person name="Pangilinan J."/>
            <person name="Park H.-J."/>
            <person name="Ramirez L."/>
            <person name="Alfaro M."/>
            <person name="Sun H."/>
            <person name="Tritt A."/>
            <person name="Yoshinaga Y."/>
            <person name="Zwiers L.-H."/>
            <person name="Turgeon B."/>
            <person name="Goodwin S."/>
            <person name="Spatafora J."/>
            <person name="Crous P."/>
            <person name="Grigoriev I."/>
        </authorList>
    </citation>
    <scope>NUCLEOTIDE SEQUENCE</scope>
    <source>
        <strain evidence="5">CBS 119687</strain>
    </source>
</reference>